<protein>
    <recommendedName>
        <fullName evidence="3">F-box domain-containing protein</fullName>
    </recommendedName>
</protein>
<evidence type="ECO:0000313" key="2">
    <source>
        <dbReference type="Proteomes" id="UP000054988"/>
    </source>
</evidence>
<dbReference type="AlphaFoldDB" id="A0A0W0FKE1"/>
<sequence length="195" mass="22481">MVNEMTKPSDYSHFHVSQLQYLAIHSDTAVFDWMLDDSLISRTPSNLESLTIDEGSFTLPKLCQFLERNATTLTYFGLNPYGPLPSAFPSMAGLKGVSIQRMQVDSDEPALQWFLHEFSQDHRWKLFIIRVIEKFTAITEIMIDFDLTDPSANSQYGKRIRTNFEARVRNFIPDSFVGRKRVTVYWGILNMVSIV</sequence>
<name>A0A0W0FKE1_MONRR</name>
<comment type="caution">
    <text evidence="1">The sequence shown here is derived from an EMBL/GenBank/DDBJ whole genome shotgun (WGS) entry which is preliminary data.</text>
</comment>
<gene>
    <name evidence="1" type="ORF">WG66_10646</name>
</gene>
<reference evidence="1 2" key="1">
    <citation type="submission" date="2015-12" db="EMBL/GenBank/DDBJ databases">
        <title>Draft genome sequence of Moniliophthora roreri, the causal agent of frosty pod rot of cacao.</title>
        <authorList>
            <person name="Aime M.C."/>
            <person name="Diaz-Valderrama J.R."/>
            <person name="Kijpornyongpan T."/>
            <person name="Phillips-Mora W."/>
        </authorList>
    </citation>
    <scope>NUCLEOTIDE SEQUENCE [LARGE SCALE GENOMIC DNA]</scope>
    <source>
        <strain evidence="1 2">MCA 2952</strain>
    </source>
</reference>
<evidence type="ECO:0000313" key="1">
    <source>
        <dbReference type="EMBL" id="KTB36787.1"/>
    </source>
</evidence>
<dbReference type="Proteomes" id="UP000054988">
    <property type="component" value="Unassembled WGS sequence"/>
</dbReference>
<accession>A0A0W0FKE1</accession>
<dbReference type="EMBL" id="LATX01001882">
    <property type="protein sequence ID" value="KTB36787.1"/>
    <property type="molecule type" value="Genomic_DNA"/>
</dbReference>
<proteinExistence type="predicted"/>
<evidence type="ECO:0008006" key="3">
    <source>
        <dbReference type="Google" id="ProtNLM"/>
    </source>
</evidence>
<organism evidence="1 2">
    <name type="scientific">Moniliophthora roreri</name>
    <name type="common">Frosty pod rot fungus</name>
    <name type="synonym">Monilia roreri</name>
    <dbReference type="NCBI Taxonomy" id="221103"/>
    <lineage>
        <taxon>Eukaryota</taxon>
        <taxon>Fungi</taxon>
        <taxon>Dikarya</taxon>
        <taxon>Basidiomycota</taxon>
        <taxon>Agaricomycotina</taxon>
        <taxon>Agaricomycetes</taxon>
        <taxon>Agaricomycetidae</taxon>
        <taxon>Agaricales</taxon>
        <taxon>Marasmiineae</taxon>
        <taxon>Marasmiaceae</taxon>
        <taxon>Moniliophthora</taxon>
    </lineage>
</organism>